<keyword evidence="3" id="KW-1185">Reference proteome</keyword>
<evidence type="ECO:0008006" key="4">
    <source>
        <dbReference type="Google" id="ProtNLM"/>
    </source>
</evidence>
<sequence>MDELQLIAERTGSVPLAESAALGAARARLMTEIAAAETENVVPLRKRRHWGWIGAGAAGLAAAITAVVALAPVEKVGLEPPTAVADPVVVLRTAAAAALGAPDQSPRPDQFLYRKVQEAGGVTEAWYSVDGTRDGLIRMPDGSVWPLPGCRDGKAQVYRGDKPVAGLMEPCVPEVRDRRDLPTDADGMFAYLNAHHSGEEGDYNAMGKDIGELASGYHLSPATRAALYEAAARIPRLRALENARDAAGRPGVGITWPLKPGDGPDAKPLTIVFAADTFLFMGTESTAVTATAVVDKVDQRP</sequence>
<gene>
    <name evidence="2" type="ORF">GCM10017790_05010</name>
</gene>
<reference evidence="3" key="1">
    <citation type="journal article" date="2019" name="Int. J. Syst. Evol. Microbiol.">
        <title>The Global Catalogue of Microorganisms (GCM) 10K type strain sequencing project: providing services to taxonomists for standard genome sequencing and annotation.</title>
        <authorList>
            <consortium name="The Broad Institute Genomics Platform"/>
            <consortium name="The Broad Institute Genome Sequencing Center for Infectious Disease"/>
            <person name="Wu L."/>
            <person name="Ma J."/>
        </authorList>
    </citation>
    <scope>NUCLEOTIDE SEQUENCE [LARGE SCALE GENOMIC DNA]</scope>
    <source>
        <strain evidence="3">CGMCC 4.7683</strain>
    </source>
</reference>
<keyword evidence="1" id="KW-0812">Transmembrane</keyword>
<keyword evidence="1" id="KW-0472">Membrane</keyword>
<accession>A0ABQ3L564</accession>
<evidence type="ECO:0000256" key="1">
    <source>
        <dbReference type="SAM" id="Phobius"/>
    </source>
</evidence>
<dbReference type="NCBIfam" id="NF038083">
    <property type="entry name" value="CU044_5270_fam"/>
    <property type="match status" value="1"/>
</dbReference>
<dbReference type="Proteomes" id="UP000635387">
    <property type="component" value="Unassembled WGS sequence"/>
</dbReference>
<name>A0ABQ3L564_9PSEU</name>
<organism evidence="2 3">
    <name type="scientific">Amycolatopsis oliviviridis</name>
    <dbReference type="NCBI Taxonomy" id="1471590"/>
    <lineage>
        <taxon>Bacteria</taxon>
        <taxon>Bacillati</taxon>
        <taxon>Actinomycetota</taxon>
        <taxon>Actinomycetes</taxon>
        <taxon>Pseudonocardiales</taxon>
        <taxon>Pseudonocardiaceae</taxon>
        <taxon>Amycolatopsis</taxon>
    </lineage>
</organism>
<keyword evidence="1" id="KW-1133">Transmembrane helix</keyword>
<feature type="transmembrane region" description="Helical" evidence="1">
    <location>
        <begin position="50"/>
        <end position="71"/>
    </location>
</feature>
<comment type="caution">
    <text evidence="2">The sequence shown here is derived from an EMBL/GenBank/DDBJ whole genome shotgun (WGS) entry which is preliminary data.</text>
</comment>
<protein>
    <recommendedName>
        <fullName evidence="4">CU044_5270 family protein</fullName>
    </recommendedName>
</protein>
<dbReference type="EMBL" id="BNAY01000001">
    <property type="protein sequence ID" value="GHH03274.1"/>
    <property type="molecule type" value="Genomic_DNA"/>
</dbReference>
<dbReference type="RefSeq" id="WP_191251313.1">
    <property type="nucleotide sequence ID" value="NZ_BNAY01000001.1"/>
</dbReference>
<proteinExistence type="predicted"/>
<evidence type="ECO:0000313" key="2">
    <source>
        <dbReference type="EMBL" id="GHH03274.1"/>
    </source>
</evidence>
<evidence type="ECO:0000313" key="3">
    <source>
        <dbReference type="Proteomes" id="UP000635387"/>
    </source>
</evidence>
<dbReference type="InterPro" id="IPR047789">
    <property type="entry name" value="CU044_5270-like"/>
</dbReference>